<gene>
    <name evidence="3" type="ORF">ACET3X_008966</name>
</gene>
<feature type="signal peptide" evidence="2">
    <location>
        <begin position="1"/>
        <end position="18"/>
    </location>
</feature>
<organism evidence="3 4">
    <name type="scientific">Alternaria dauci</name>
    <dbReference type="NCBI Taxonomy" id="48095"/>
    <lineage>
        <taxon>Eukaryota</taxon>
        <taxon>Fungi</taxon>
        <taxon>Dikarya</taxon>
        <taxon>Ascomycota</taxon>
        <taxon>Pezizomycotina</taxon>
        <taxon>Dothideomycetes</taxon>
        <taxon>Pleosporomycetidae</taxon>
        <taxon>Pleosporales</taxon>
        <taxon>Pleosporineae</taxon>
        <taxon>Pleosporaceae</taxon>
        <taxon>Alternaria</taxon>
        <taxon>Alternaria sect. Porri</taxon>
    </lineage>
</organism>
<reference evidence="3 4" key="1">
    <citation type="submission" date="2024-09" db="EMBL/GenBank/DDBJ databases">
        <title>T2T genomes of carrot and Alternaria dauci and their utility for understanding host-pathogen interaction during carrot leaf blight disease.</title>
        <authorList>
            <person name="Liu W."/>
            <person name="Xu S."/>
            <person name="Ou C."/>
            <person name="Liu X."/>
            <person name="Zhuang F."/>
            <person name="Deng X.W."/>
        </authorList>
    </citation>
    <scope>NUCLEOTIDE SEQUENCE [LARGE SCALE GENOMIC DNA]</scope>
    <source>
        <strain evidence="3 4">A2016</strain>
    </source>
</reference>
<accession>A0ABR3U856</accession>
<evidence type="ECO:0000256" key="2">
    <source>
        <dbReference type="SAM" id="SignalP"/>
    </source>
</evidence>
<evidence type="ECO:0000313" key="3">
    <source>
        <dbReference type="EMBL" id="KAL1792459.1"/>
    </source>
</evidence>
<proteinExistence type="predicted"/>
<feature type="chain" id="PRO_5046972341" evidence="2">
    <location>
        <begin position="19"/>
        <end position="1052"/>
    </location>
</feature>
<dbReference type="GeneID" id="96089288"/>
<feature type="compositionally biased region" description="Low complexity" evidence="1">
    <location>
        <begin position="1005"/>
        <end position="1014"/>
    </location>
</feature>
<feature type="region of interest" description="Disordered" evidence="1">
    <location>
        <begin position="403"/>
        <end position="438"/>
    </location>
</feature>
<keyword evidence="2" id="KW-0732">Signal</keyword>
<sequence>MHLNHPLLAVGLASSAAGAVFRRAPYSNVTLGTTLPASVSTLAAIPPETLLQSVSTFGTGSSSEHEILQPTDPGLTGPQVSSVLESDILSSVAYNTTLSQAQPSPLATLKIGLSSVNDTATQQTRISNATCTINIPSASVEYWFIPTYSHVVAIMTTQASNFSNANSYTLVPYTTTFDASSALSSDFVCSYSTSYYAEWDFTLTMCEEYTARPNAATTSVAYRSAAYSPFPSGGVIPTSDAGLYDLYYPDTFPSATAIVTLGPNATTIQTSATPFVYFTAYEVASGHITETVQLRSPQVYPYWLKGIEEGPTVIGPIPDGFLEQSPHSACDAGRLQAAVTVLIIVDLYYRNWPGMAPALIHAESSVLGFDDLPIVVNNWGTGTSKPPPLTVADWNLSDIDGERTPTTVQPNNRPGSIPKTQVRGGNNNNNAVRPPDSTRITVGLVGTKAVVVGPSSEVIVGSQTLRAGGSPVTIGDGTVVSLAPLATAIVVDGRTSRLPQVAQSRPPPVLTIGSTTLTPNAATQFFVGPGQTLSPGGVATIDGTIVSLAPSASFVVIGGSTQALPELLPIPGSPPQFVIGSSTFTAQITQGRSDDPNNQNNHVHNPTFIVSGQMLAPGAPAITVSGTMLSLAAAGSVLVVNGASSTIQSPAIPNITPTALTIGSSVFSALDNPPNTFVIAGQTLVPGGSAITAFGTTLSLASSASFLVADGVTSVIGNAATLTINVGNNVFAPISASSGPSFVVGDQFLIPGGPAITVSGTTLSLAPFASSIIVDGVTSSLVTPNPHLGRPPTITIGGDVISALTEPPGPIFVVDGQMLVPGGLEITVSGTTLSLGRSASLVVINGVTSILATPASPFITAPPLTIGHATFKPLPGTGTAYLIGSILLTAGGSIVVSGTTIFLAHGATALAINGKTSFISPEVLPIVTNPPLLTVGLQTYTAQSGSGTTFIIGEQTLTPGGTITIDGTTIILAPEATELIYGSSGRTTKSALFPATTTRLQSVTSSAAASAGGSRPLGEATATGRKEGTASHPTYGSSMVSAVALILYSYLA</sequence>
<feature type="region of interest" description="Disordered" evidence="1">
    <location>
        <begin position="1004"/>
        <end position="1033"/>
    </location>
</feature>
<name>A0ABR3U856_9PLEO</name>
<dbReference type="Proteomes" id="UP001578633">
    <property type="component" value="Chromosome 9"/>
</dbReference>
<feature type="compositionally biased region" description="Polar residues" evidence="1">
    <location>
        <begin position="404"/>
        <end position="414"/>
    </location>
</feature>
<dbReference type="RefSeq" id="XP_069303043.1">
    <property type="nucleotide sequence ID" value="XM_069455108.1"/>
</dbReference>
<evidence type="ECO:0000256" key="1">
    <source>
        <dbReference type="SAM" id="MobiDB-lite"/>
    </source>
</evidence>
<keyword evidence="4" id="KW-1185">Reference proteome</keyword>
<comment type="caution">
    <text evidence="3">The sequence shown here is derived from an EMBL/GenBank/DDBJ whole genome shotgun (WGS) entry which is preliminary data.</text>
</comment>
<evidence type="ECO:0000313" key="4">
    <source>
        <dbReference type="Proteomes" id="UP001578633"/>
    </source>
</evidence>
<protein>
    <submittedName>
        <fullName evidence="3">Uncharacterized protein</fullName>
    </submittedName>
</protein>
<dbReference type="EMBL" id="JBHGVX010000009">
    <property type="protein sequence ID" value="KAL1792459.1"/>
    <property type="molecule type" value="Genomic_DNA"/>
</dbReference>